<dbReference type="InterPro" id="IPR011598">
    <property type="entry name" value="bHLH_dom"/>
</dbReference>
<protein>
    <recommendedName>
        <fullName evidence="8">BHLH domain-containing protein</fullName>
    </recommendedName>
</protein>
<dbReference type="InterPro" id="IPR036638">
    <property type="entry name" value="HLH_DNA-bd_sf"/>
</dbReference>
<keyword evidence="4" id="KW-0804">Transcription</keyword>
<keyword evidence="2" id="KW-0238">DNA-binding</keyword>
<dbReference type="PANTHER" id="PTHR10328">
    <property type="entry name" value="PROTEIN MAX MYC-ASSOCIATED FACTOR X"/>
    <property type="match status" value="1"/>
</dbReference>
<evidence type="ECO:0000259" key="8">
    <source>
        <dbReference type="PROSITE" id="PS50888"/>
    </source>
</evidence>
<evidence type="ECO:0000313" key="9">
    <source>
        <dbReference type="EMBL" id="KAK7046373.1"/>
    </source>
</evidence>
<feature type="compositionally biased region" description="Basic and acidic residues" evidence="7">
    <location>
        <begin position="130"/>
        <end position="140"/>
    </location>
</feature>
<dbReference type="SMART" id="SM00353">
    <property type="entry name" value="HLH"/>
    <property type="match status" value="1"/>
</dbReference>
<evidence type="ECO:0000256" key="5">
    <source>
        <dbReference type="ARBA" id="ARBA00023242"/>
    </source>
</evidence>
<name>A0AAW0D3Y2_9AGAR</name>
<dbReference type="GO" id="GO:0003677">
    <property type="term" value="F:DNA binding"/>
    <property type="evidence" value="ECO:0007669"/>
    <property type="project" value="UniProtKB-KW"/>
</dbReference>
<keyword evidence="3" id="KW-0010">Activator</keyword>
<dbReference type="GO" id="GO:0045944">
    <property type="term" value="P:positive regulation of transcription by RNA polymerase II"/>
    <property type="evidence" value="ECO:0007669"/>
    <property type="project" value="TreeGrafter"/>
</dbReference>
<dbReference type="Gene3D" id="4.10.280.10">
    <property type="entry name" value="Helix-loop-helix DNA-binding domain"/>
    <property type="match status" value="1"/>
</dbReference>
<keyword evidence="1" id="KW-0805">Transcription regulation</keyword>
<feature type="domain" description="BHLH" evidence="8">
    <location>
        <begin position="23"/>
        <end position="75"/>
    </location>
</feature>
<dbReference type="GO" id="GO:0046983">
    <property type="term" value="F:protein dimerization activity"/>
    <property type="evidence" value="ECO:0007669"/>
    <property type="project" value="InterPro"/>
</dbReference>
<feature type="region of interest" description="Disordered" evidence="7">
    <location>
        <begin position="130"/>
        <end position="191"/>
    </location>
</feature>
<evidence type="ECO:0000256" key="7">
    <source>
        <dbReference type="SAM" id="MobiDB-lite"/>
    </source>
</evidence>
<dbReference type="PROSITE" id="PS50888">
    <property type="entry name" value="BHLH"/>
    <property type="match status" value="1"/>
</dbReference>
<accession>A0AAW0D3Y2</accession>
<dbReference type="EMBL" id="JAWWNJ010000010">
    <property type="protein sequence ID" value="KAK7046373.1"/>
    <property type="molecule type" value="Genomic_DNA"/>
</dbReference>
<dbReference type="PANTHER" id="PTHR10328:SF3">
    <property type="entry name" value="PROTEIN MAX"/>
    <property type="match status" value="1"/>
</dbReference>
<evidence type="ECO:0000256" key="2">
    <source>
        <dbReference type="ARBA" id="ARBA00023125"/>
    </source>
</evidence>
<dbReference type="GO" id="GO:0090575">
    <property type="term" value="C:RNA polymerase II transcription regulator complex"/>
    <property type="evidence" value="ECO:0007669"/>
    <property type="project" value="TreeGrafter"/>
</dbReference>
<dbReference type="CDD" id="cd00083">
    <property type="entry name" value="bHLH_SF"/>
    <property type="match status" value="1"/>
</dbReference>
<evidence type="ECO:0000256" key="4">
    <source>
        <dbReference type="ARBA" id="ARBA00023163"/>
    </source>
</evidence>
<dbReference type="Proteomes" id="UP001362999">
    <property type="component" value="Unassembled WGS sequence"/>
</dbReference>
<proteinExistence type="predicted"/>
<feature type="compositionally biased region" description="Basic and acidic residues" evidence="7">
    <location>
        <begin position="20"/>
        <end position="29"/>
    </location>
</feature>
<dbReference type="AlphaFoldDB" id="A0AAW0D3Y2"/>
<comment type="caution">
    <text evidence="9">The sequence shown here is derived from an EMBL/GenBank/DDBJ whole genome shotgun (WGS) entry which is preliminary data.</text>
</comment>
<feature type="compositionally biased region" description="Acidic residues" evidence="7">
    <location>
        <begin position="141"/>
        <end position="153"/>
    </location>
</feature>
<keyword evidence="5" id="KW-0539">Nucleus</keyword>
<feature type="region of interest" description="Disordered" evidence="7">
    <location>
        <begin position="1"/>
        <end position="29"/>
    </location>
</feature>
<evidence type="ECO:0000313" key="10">
    <source>
        <dbReference type="Proteomes" id="UP001362999"/>
    </source>
</evidence>
<feature type="compositionally biased region" description="Polar residues" evidence="7">
    <location>
        <begin position="154"/>
        <end position="165"/>
    </location>
</feature>
<dbReference type="SUPFAM" id="SSF47459">
    <property type="entry name" value="HLH, helix-loop-helix DNA-binding domain"/>
    <property type="match status" value="1"/>
</dbReference>
<sequence>MSQTPSPNDGTPKRSSRYPNHSERRATHNAVERVRREALNQKLLTLASLLPPTATFRRPSKNVIINSAIATLSAGTRHRVQVADELRSLNDEAERLRMEVNEWRARAQCPPLEITDRSPVFQALMRGESVHADIEERSEPPNDDEEDSDEEDTIGTSTVILQSPQDLGHTYGGSGMLAPSSPSGLASASPPSHVTVAFPFGQLQAESPGSPQADLVYGPGHSRHEYGVGHGMTRTPPNSPWPPASQDRVAAQLQDVYEQQRQILQTSAAMIMALPFPQDADPFPVRNTRMEPATVMRSGRPTFNGEYPPPTMHF</sequence>
<evidence type="ECO:0000256" key="3">
    <source>
        <dbReference type="ARBA" id="ARBA00023159"/>
    </source>
</evidence>
<dbReference type="GO" id="GO:0003700">
    <property type="term" value="F:DNA-binding transcription factor activity"/>
    <property type="evidence" value="ECO:0007669"/>
    <property type="project" value="TreeGrafter"/>
</dbReference>
<keyword evidence="6" id="KW-0175">Coiled coil</keyword>
<reference evidence="9 10" key="1">
    <citation type="journal article" date="2024" name="J Genomics">
        <title>Draft genome sequencing and assembly of Favolaschia claudopus CIRM-BRFM 2984 isolated from oak limbs.</title>
        <authorList>
            <person name="Navarro D."/>
            <person name="Drula E."/>
            <person name="Chaduli D."/>
            <person name="Cazenave R."/>
            <person name="Ahrendt S."/>
            <person name="Wang J."/>
            <person name="Lipzen A."/>
            <person name="Daum C."/>
            <person name="Barry K."/>
            <person name="Grigoriev I.V."/>
            <person name="Favel A."/>
            <person name="Rosso M.N."/>
            <person name="Martin F."/>
        </authorList>
    </citation>
    <scope>NUCLEOTIDE SEQUENCE [LARGE SCALE GENOMIC DNA]</scope>
    <source>
        <strain evidence="9 10">CIRM-BRFM 2984</strain>
    </source>
</reference>
<gene>
    <name evidence="9" type="ORF">R3P38DRAFT_69556</name>
</gene>
<feature type="compositionally biased region" description="Low complexity" evidence="7">
    <location>
        <begin position="177"/>
        <end position="191"/>
    </location>
</feature>
<organism evidence="9 10">
    <name type="scientific">Favolaschia claudopus</name>
    <dbReference type="NCBI Taxonomy" id="2862362"/>
    <lineage>
        <taxon>Eukaryota</taxon>
        <taxon>Fungi</taxon>
        <taxon>Dikarya</taxon>
        <taxon>Basidiomycota</taxon>
        <taxon>Agaricomycotina</taxon>
        <taxon>Agaricomycetes</taxon>
        <taxon>Agaricomycetidae</taxon>
        <taxon>Agaricales</taxon>
        <taxon>Marasmiineae</taxon>
        <taxon>Mycenaceae</taxon>
        <taxon>Favolaschia</taxon>
    </lineage>
</organism>
<evidence type="ECO:0000256" key="6">
    <source>
        <dbReference type="SAM" id="Coils"/>
    </source>
</evidence>
<evidence type="ECO:0000256" key="1">
    <source>
        <dbReference type="ARBA" id="ARBA00023015"/>
    </source>
</evidence>
<keyword evidence="10" id="KW-1185">Reference proteome</keyword>
<dbReference type="Pfam" id="PF00010">
    <property type="entry name" value="HLH"/>
    <property type="match status" value="1"/>
</dbReference>
<feature type="coiled-coil region" evidence="6">
    <location>
        <begin position="79"/>
        <end position="106"/>
    </location>
</feature>